<dbReference type="InterPro" id="IPR039365">
    <property type="entry name" value="IS701-like"/>
</dbReference>
<protein>
    <submittedName>
        <fullName evidence="2">Putative transposase</fullName>
    </submittedName>
</protein>
<evidence type="ECO:0000313" key="3">
    <source>
        <dbReference type="Proteomes" id="UP000014062"/>
    </source>
</evidence>
<dbReference type="NCBIfam" id="NF033540">
    <property type="entry name" value="transpos_IS701"/>
    <property type="match status" value="1"/>
</dbReference>
<organism evidence="2 3">
    <name type="scientific">Streptomyces lividans 1326</name>
    <dbReference type="NCBI Taxonomy" id="1200984"/>
    <lineage>
        <taxon>Bacteria</taxon>
        <taxon>Bacillati</taxon>
        <taxon>Actinomycetota</taxon>
        <taxon>Actinomycetes</taxon>
        <taxon>Kitasatosporales</taxon>
        <taxon>Streptomycetaceae</taxon>
        <taxon>Streptomyces</taxon>
    </lineage>
</organism>
<dbReference type="Pfam" id="PF13546">
    <property type="entry name" value="DDE_5"/>
    <property type="match status" value="1"/>
</dbReference>
<reference evidence="3" key="1">
    <citation type="journal article" date="2013" name="Genome Biol. Evol.">
        <title>The genome sequence of Streptomyces lividans 66 reveals a novel tRNA-dependent peptide biosynthetic system within a metal-related genomic island.</title>
        <authorList>
            <person name="Cruz-Morales P."/>
            <person name="Vijgenboom E."/>
            <person name="Iruegas-Bocardo F."/>
            <person name="Girard G."/>
            <person name="Yanez-Guerra L.A."/>
            <person name="Ramos-Aboites H.E."/>
            <person name="Pernodet J.L."/>
            <person name="Anne J."/>
            <person name="van Wezel G.P."/>
            <person name="Barona-Gomez F."/>
        </authorList>
    </citation>
    <scope>NUCLEOTIDE SEQUENCE [LARGE SCALE GENOMIC DNA]</scope>
    <source>
        <strain evidence="3">1326</strain>
    </source>
</reference>
<dbReference type="PANTHER" id="PTHR33627">
    <property type="entry name" value="TRANSPOSASE"/>
    <property type="match status" value="1"/>
</dbReference>
<dbReference type="InterPro" id="IPR038721">
    <property type="entry name" value="IS701-like_DDE_dom"/>
</dbReference>
<proteinExistence type="predicted"/>
<evidence type="ECO:0000313" key="2">
    <source>
        <dbReference type="EMBL" id="EOY45639.1"/>
    </source>
</evidence>
<dbReference type="EMBL" id="CM001889">
    <property type="protein sequence ID" value="EOY45639.1"/>
    <property type="molecule type" value="Genomic_DNA"/>
</dbReference>
<gene>
    <name evidence="2" type="ORF">SLI_0921</name>
</gene>
<accession>A0A7U9H949</accession>
<dbReference type="Proteomes" id="UP000014062">
    <property type="component" value="Chromosome"/>
</dbReference>
<sequence>MLGGELAAVRCDLEDFAAEMFEPFARADQRRWGRAYLRILLLDGGRKSVEPMAARLGEDGNRQALAHFVTSSPWDAAHVRARLAWRMQPVIKPTALIIDDTGFLKDGDASACVTRQYTGAAGKVTNCQAGVSLHLASNGASAAVNWRLFLPGSWDPASPKADPAKVARRARCAIPAEVGHVEKWQLALDMIDETRSWGIEVPQVIADGGYEDTAAFRLGLEERGLDYVVGISTTTTAQPEHAQPCTPAYSGLGRRPVPAYPEPAQTVKSLVIAAGKCAARPVQWREGSRPGSGRSGHKRMYSRFVALRVRPAGREIRKATAGIGLPVRWLLAEWPADQDEPVQFWLSNLPETTSLPVLVRTAKLRWRIESDYREMKQALGLAHFEGRTWPGWHHHVTLVSVAHAFCTLQRLSRSPKETASA</sequence>
<dbReference type="SUPFAM" id="SSF53098">
    <property type="entry name" value="Ribonuclease H-like"/>
    <property type="match status" value="1"/>
</dbReference>
<name>A0A7U9H949_STRLI</name>
<dbReference type="PANTHER" id="PTHR33627:SF1">
    <property type="entry name" value="TRANSPOSASE"/>
    <property type="match status" value="1"/>
</dbReference>
<evidence type="ECO:0000259" key="1">
    <source>
        <dbReference type="Pfam" id="PF13546"/>
    </source>
</evidence>
<dbReference type="InterPro" id="IPR012337">
    <property type="entry name" value="RNaseH-like_sf"/>
</dbReference>
<dbReference type="AlphaFoldDB" id="A0A7U9H949"/>
<feature type="domain" description="Transposase IS701-like DDE" evidence="1">
    <location>
        <begin position="19"/>
        <end position="290"/>
    </location>
</feature>